<evidence type="ECO:0000313" key="2">
    <source>
        <dbReference type="EMBL" id="RVU02197.1"/>
    </source>
</evidence>
<evidence type="ECO:0000313" key="3">
    <source>
        <dbReference type="Proteomes" id="UP000282837"/>
    </source>
</evidence>
<comment type="caution">
    <text evidence="2">The sequence shown here is derived from an EMBL/GenBank/DDBJ whole genome shotgun (WGS) entry which is preliminary data.</text>
</comment>
<keyword evidence="3" id="KW-1185">Reference proteome</keyword>
<protein>
    <submittedName>
        <fullName evidence="2">Uncharacterized protein</fullName>
    </submittedName>
</protein>
<dbReference type="Proteomes" id="UP000282837">
    <property type="component" value="Unassembled WGS sequence"/>
</dbReference>
<feature type="coiled-coil region" evidence="1">
    <location>
        <begin position="14"/>
        <end position="48"/>
    </location>
</feature>
<proteinExistence type="predicted"/>
<dbReference type="EMBL" id="SACO01000026">
    <property type="protein sequence ID" value="RVU02197.1"/>
    <property type="molecule type" value="Genomic_DNA"/>
</dbReference>
<name>A0A437MX23_9SPHN</name>
<dbReference type="OrthoDB" id="7452295at2"/>
<reference evidence="2 3" key="1">
    <citation type="submission" date="2019-01" db="EMBL/GenBank/DDBJ databases">
        <authorList>
            <person name="Chen W.-M."/>
        </authorList>
    </citation>
    <scope>NUCLEOTIDE SEQUENCE [LARGE SCALE GENOMIC DNA]</scope>
    <source>
        <strain evidence="2 3">FSY-9</strain>
    </source>
</reference>
<dbReference type="RefSeq" id="WP_127712046.1">
    <property type="nucleotide sequence ID" value="NZ_SACO01000026.1"/>
</dbReference>
<gene>
    <name evidence="2" type="ORF">EOE18_17835</name>
</gene>
<organism evidence="2 3">
    <name type="scientific">Novosphingobium umbonatum</name>
    <dbReference type="NCBI Taxonomy" id="1908524"/>
    <lineage>
        <taxon>Bacteria</taxon>
        <taxon>Pseudomonadati</taxon>
        <taxon>Pseudomonadota</taxon>
        <taxon>Alphaproteobacteria</taxon>
        <taxon>Sphingomonadales</taxon>
        <taxon>Sphingomonadaceae</taxon>
        <taxon>Novosphingobium</taxon>
    </lineage>
</organism>
<evidence type="ECO:0000256" key="1">
    <source>
        <dbReference type="SAM" id="Coils"/>
    </source>
</evidence>
<dbReference type="AlphaFoldDB" id="A0A437MX23"/>
<sequence length="213" mass="24687">MDNDADDIRKMRAIKKAQQLTAIAAEKLAKAKREARMARAQLKQSTARAPAWHAHRLSAHDREIGYNGEMSEARYYLRSMQPRQYYYMLKEYAPENPSCSIAELELIAVKDNLTSWTEQGKMALYEKARRAYEEECKSFERWAAENPDKKTWRDKPASKLQWMLILRTVDALELNQTPSRLTRGEAHDWLKINGANVRFEPELHSPANDASES</sequence>
<keyword evidence="1" id="KW-0175">Coiled coil</keyword>
<accession>A0A437MX23</accession>